<dbReference type="GO" id="GO:0016579">
    <property type="term" value="P:protein deubiquitination"/>
    <property type="evidence" value="ECO:0007669"/>
    <property type="project" value="TreeGrafter"/>
</dbReference>
<evidence type="ECO:0000313" key="7">
    <source>
        <dbReference type="Proteomes" id="UP001465755"/>
    </source>
</evidence>
<evidence type="ECO:0000256" key="2">
    <source>
        <dbReference type="ARBA" id="ARBA00022670"/>
    </source>
</evidence>
<sequence>MSLVQLHVYDVTAQHANAIKNFNTFGREVGMGGIFHGGVEVNQLEWSYGYAPSGSGVYSCKPKVNPMYAYRESVALGVTPLSASQVKAAIAKLRKKWMGPEYELLTNNCLHFCDVLAEALQVPKIPAWLNRMAYGADAVVTFANCVSEQMRWLGSTTSSWTKSAATIGDVNDMEKSVTTSANKKGSSESKNDNPLEKKTSTREGEDIVEEAADKVKDSVSRVAAQAKQAVERLPKD</sequence>
<gene>
    <name evidence="6" type="ORF">WJX73_000089</name>
</gene>
<feature type="domain" description="PPPDE" evidence="5">
    <location>
        <begin position="2"/>
        <end position="154"/>
    </location>
</feature>
<feature type="region of interest" description="Disordered" evidence="4">
    <location>
        <begin position="173"/>
        <end position="236"/>
    </location>
</feature>
<protein>
    <recommendedName>
        <fullName evidence="5">PPPDE domain-containing protein</fullName>
    </recommendedName>
</protein>
<dbReference type="GO" id="GO:0101005">
    <property type="term" value="F:deubiquitinase activity"/>
    <property type="evidence" value="ECO:0007669"/>
    <property type="project" value="TreeGrafter"/>
</dbReference>
<evidence type="ECO:0000256" key="1">
    <source>
        <dbReference type="ARBA" id="ARBA00008140"/>
    </source>
</evidence>
<evidence type="ECO:0000313" key="6">
    <source>
        <dbReference type="EMBL" id="KAK9792019.1"/>
    </source>
</evidence>
<dbReference type="EMBL" id="JALJOQ010000169">
    <property type="protein sequence ID" value="KAK9792019.1"/>
    <property type="molecule type" value="Genomic_DNA"/>
</dbReference>
<organism evidence="6 7">
    <name type="scientific">Symbiochloris irregularis</name>
    <dbReference type="NCBI Taxonomy" id="706552"/>
    <lineage>
        <taxon>Eukaryota</taxon>
        <taxon>Viridiplantae</taxon>
        <taxon>Chlorophyta</taxon>
        <taxon>core chlorophytes</taxon>
        <taxon>Trebouxiophyceae</taxon>
        <taxon>Trebouxiales</taxon>
        <taxon>Trebouxiaceae</taxon>
        <taxon>Symbiochloris</taxon>
    </lineage>
</organism>
<comment type="similarity">
    <text evidence="1">Belongs to the DeSI family.</text>
</comment>
<comment type="caution">
    <text evidence="6">The sequence shown here is derived from an EMBL/GenBank/DDBJ whole genome shotgun (WGS) entry which is preliminary data.</text>
</comment>
<evidence type="ECO:0000256" key="3">
    <source>
        <dbReference type="ARBA" id="ARBA00022801"/>
    </source>
</evidence>
<dbReference type="Pfam" id="PF05903">
    <property type="entry name" value="Peptidase_C97"/>
    <property type="match status" value="1"/>
</dbReference>
<accession>A0AAW1NRL4</accession>
<feature type="compositionally biased region" description="Basic and acidic residues" evidence="4">
    <location>
        <begin position="185"/>
        <end position="219"/>
    </location>
</feature>
<keyword evidence="7" id="KW-1185">Reference proteome</keyword>
<dbReference type="InterPro" id="IPR042266">
    <property type="entry name" value="PPPDE_sf"/>
</dbReference>
<dbReference type="PANTHER" id="PTHR12378">
    <property type="entry name" value="DESUMOYLATING ISOPEPTIDASE"/>
    <property type="match status" value="1"/>
</dbReference>
<proteinExistence type="inferred from homology"/>
<dbReference type="PROSITE" id="PS51858">
    <property type="entry name" value="PPPDE"/>
    <property type="match status" value="1"/>
</dbReference>
<keyword evidence="3" id="KW-0378">Hydrolase</keyword>
<dbReference type="SMART" id="SM01179">
    <property type="entry name" value="DUF862"/>
    <property type="match status" value="1"/>
</dbReference>
<dbReference type="Gene3D" id="3.90.1720.30">
    <property type="entry name" value="PPPDE domains"/>
    <property type="match status" value="1"/>
</dbReference>
<reference evidence="6 7" key="1">
    <citation type="journal article" date="2024" name="Nat. Commun.">
        <title>Phylogenomics reveals the evolutionary origins of lichenization in chlorophyte algae.</title>
        <authorList>
            <person name="Puginier C."/>
            <person name="Libourel C."/>
            <person name="Otte J."/>
            <person name="Skaloud P."/>
            <person name="Haon M."/>
            <person name="Grisel S."/>
            <person name="Petersen M."/>
            <person name="Berrin J.G."/>
            <person name="Delaux P.M."/>
            <person name="Dal Grande F."/>
            <person name="Keller J."/>
        </authorList>
    </citation>
    <scope>NUCLEOTIDE SEQUENCE [LARGE SCALE GENOMIC DNA]</scope>
    <source>
        <strain evidence="6 7">SAG 2036</strain>
    </source>
</reference>
<dbReference type="GO" id="GO:0006508">
    <property type="term" value="P:proteolysis"/>
    <property type="evidence" value="ECO:0007669"/>
    <property type="project" value="UniProtKB-KW"/>
</dbReference>
<evidence type="ECO:0000256" key="4">
    <source>
        <dbReference type="SAM" id="MobiDB-lite"/>
    </source>
</evidence>
<dbReference type="InterPro" id="IPR008580">
    <property type="entry name" value="PPPDE_dom"/>
</dbReference>
<dbReference type="AlphaFoldDB" id="A0AAW1NRL4"/>
<keyword evidence="2" id="KW-0645">Protease</keyword>
<dbReference type="Proteomes" id="UP001465755">
    <property type="component" value="Unassembled WGS sequence"/>
</dbReference>
<name>A0AAW1NRL4_9CHLO</name>
<dbReference type="PANTHER" id="PTHR12378:SF9">
    <property type="entry name" value="OS06G0107000 PROTEIN"/>
    <property type="match status" value="1"/>
</dbReference>
<evidence type="ECO:0000259" key="5">
    <source>
        <dbReference type="PROSITE" id="PS51858"/>
    </source>
</evidence>